<evidence type="ECO:0000313" key="2">
    <source>
        <dbReference type="Proteomes" id="UP000609172"/>
    </source>
</evidence>
<proteinExistence type="predicted"/>
<reference evidence="1" key="1">
    <citation type="submission" date="2020-12" db="EMBL/GenBank/DDBJ databases">
        <title>Bacterial novel species Flavobacterium sp. SE-1-e isolated from soil.</title>
        <authorList>
            <person name="Jung H.-Y."/>
        </authorList>
    </citation>
    <scope>NUCLEOTIDE SEQUENCE</scope>
    <source>
        <strain evidence="1">SE-1-e</strain>
    </source>
</reference>
<gene>
    <name evidence="1" type="ORF">I5M07_08275</name>
</gene>
<organism evidence="1 2">
    <name type="scientific">Flavobacterium agrisoli</name>
    <dbReference type="NCBI Taxonomy" id="2793066"/>
    <lineage>
        <taxon>Bacteria</taxon>
        <taxon>Pseudomonadati</taxon>
        <taxon>Bacteroidota</taxon>
        <taxon>Flavobacteriia</taxon>
        <taxon>Flavobacteriales</taxon>
        <taxon>Flavobacteriaceae</taxon>
        <taxon>Flavobacterium</taxon>
    </lineage>
</organism>
<dbReference type="SUPFAM" id="SSF160574">
    <property type="entry name" value="BT0923-like"/>
    <property type="match status" value="1"/>
</dbReference>
<evidence type="ECO:0000313" key="1">
    <source>
        <dbReference type="EMBL" id="MBK0369833.1"/>
    </source>
</evidence>
<keyword evidence="2" id="KW-1185">Reference proteome</keyword>
<dbReference type="Proteomes" id="UP000609172">
    <property type="component" value="Unassembled WGS sequence"/>
</dbReference>
<name>A0A934PMU6_9FLAO</name>
<protein>
    <submittedName>
        <fullName evidence="1">Uncharacterized protein</fullName>
    </submittedName>
</protein>
<dbReference type="RefSeq" id="WP_200105744.1">
    <property type="nucleotide sequence ID" value="NZ_JAEHFV010000002.1"/>
</dbReference>
<dbReference type="EMBL" id="JAEHFV010000002">
    <property type="protein sequence ID" value="MBK0369833.1"/>
    <property type="molecule type" value="Genomic_DNA"/>
</dbReference>
<sequence length="97" mass="10704">MKKLTLALTFVLLGLTTYASVVTYSVIELNKIVQDTYTEISPDSVPVAVQTALNKAYPAAKLEKAFVNDKKEYKLQIAVNDQKATVIADVNGNWLKI</sequence>
<accession>A0A934PMU6</accession>
<dbReference type="AlphaFoldDB" id="A0A934PMU6"/>
<comment type="caution">
    <text evidence="1">The sequence shown here is derived from an EMBL/GenBank/DDBJ whole genome shotgun (WGS) entry which is preliminary data.</text>
</comment>